<reference evidence="2 3" key="1">
    <citation type="journal article" date="2016" name="Nat. Commun.">
        <title>Thousands of microbial genomes shed light on interconnected biogeochemical processes in an aquifer system.</title>
        <authorList>
            <person name="Anantharaman K."/>
            <person name="Brown C.T."/>
            <person name="Hug L.A."/>
            <person name="Sharon I."/>
            <person name="Castelle C.J."/>
            <person name="Probst A.J."/>
            <person name="Thomas B.C."/>
            <person name="Singh A."/>
            <person name="Wilkins M.J."/>
            <person name="Karaoz U."/>
            <person name="Brodie E.L."/>
            <person name="Williams K.H."/>
            <person name="Hubbard S.S."/>
            <person name="Banfield J.F."/>
        </authorList>
    </citation>
    <scope>NUCLEOTIDE SEQUENCE [LARGE SCALE GENOMIC DNA]</scope>
</reference>
<keyword evidence="1" id="KW-0472">Membrane</keyword>
<organism evidence="2 3">
    <name type="scientific">Candidatus Zambryskibacteria bacterium RIFCSPHIGHO2_02_FULL_43_14</name>
    <dbReference type="NCBI Taxonomy" id="1802748"/>
    <lineage>
        <taxon>Bacteria</taxon>
        <taxon>Candidatus Zambryskiibacteriota</taxon>
    </lineage>
</organism>
<protein>
    <submittedName>
        <fullName evidence="2">Uncharacterized protein</fullName>
    </submittedName>
</protein>
<sequence>MDITTLLKGISRLILNPLIGLAFAVAFVVFLWGIFQFISSETADATRDEGKRKIFWGLFGIFIMISTYGLIRLILGTFGITGPSYPGF</sequence>
<evidence type="ECO:0000313" key="2">
    <source>
        <dbReference type="EMBL" id="OHA95938.1"/>
    </source>
</evidence>
<accession>A0A1G2TFW0</accession>
<keyword evidence="1" id="KW-1133">Transmembrane helix</keyword>
<gene>
    <name evidence="2" type="ORF">A3C70_02945</name>
</gene>
<proteinExistence type="predicted"/>
<dbReference type="EMBL" id="MHVR01000014">
    <property type="protein sequence ID" value="OHA95938.1"/>
    <property type="molecule type" value="Genomic_DNA"/>
</dbReference>
<evidence type="ECO:0000313" key="3">
    <source>
        <dbReference type="Proteomes" id="UP000178175"/>
    </source>
</evidence>
<feature type="transmembrane region" description="Helical" evidence="1">
    <location>
        <begin position="54"/>
        <end position="75"/>
    </location>
</feature>
<evidence type="ECO:0000256" key="1">
    <source>
        <dbReference type="SAM" id="Phobius"/>
    </source>
</evidence>
<dbReference type="AlphaFoldDB" id="A0A1G2TFW0"/>
<comment type="caution">
    <text evidence="2">The sequence shown here is derived from an EMBL/GenBank/DDBJ whole genome shotgun (WGS) entry which is preliminary data.</text>
</comment>
<feature type="transmembrane region" description="Helical" evidence="1">
    <location>
        <begin position="12"/>
        <end position="34"/>
    </location>
</feature>
<dbReference type="Proteomes" id="UP000178175">
    <property type="component" value="Unassembled WGS sequence"/>
</dbReference>
<keyword evidence="1" id="KW-0812">Transmembrane</keyword>
<name>A0A1G2TFW0_9BACT</name>